<dbReference type="InterPro" id="IPR003744">
    <property type="entry name" value="YhhQ"/>
</dbReference>
<keyword evidence="3" id="KW-1185">Reference proteome</keyword>
<feature type="transmembrane region" description="Helical" evidence="1">
    <location>
        <begin position="102"/>
        <end position="122"/>
    </location>
</feature>
<feature type="transmembrane region" description="Helical" evidence="1">
    <location>
        <begin position="210"/>
        <end position="230"/>
    </location>
</feature>
<keyword evidence="1" id="KW-0812">Transmembrane</keyword>
<evidence type="ECO:0000256" key="1">
    <source>
        <dbReference type="SAM" id="Phobius"/>
    </source>
</evidence>
<feature type="transmembrane region" description="Helical" evidence="1">
    <location>
        <begin position="29"/>
        <end position="46"/>
    </location>
</feature>
<protein>
    <submittedName>
        <fullName evidence="2">Uncharacterized ACR, YhhQ family COG1738</fullName>
    </submittedName>
</protein>
<feature type="transmembrane region" description="Helical" evidence="1">
    <location>
        <begin position="347"/>
        <end position="367"/>
    </location>
</feature>
<dbReference type="EMBL" id="UGOD01000001">
    <property type="protein sequence ID" value="STX52901.1"/>
    <property type="molecule type" value="Genomic_DNA"/>
</dbReference>
<accession>A0A378JQB8</accession>
<gene>
    <name evidence="2" type="ORF">NCTC13316_03027</name>
</gene>
<feature type="transmembrane region" description="Helical" evidence="1">
    <location>
        <begin position="58"/>
        <end position="82"/>
    </location>
</feature>
<evidence type="ECO:0000313" key="3">
    <source>
        <dbReference type="Proteomes" id="UP000254794"/>
    </source>
</evidence>
<keyword evidence="1" id="KW-0472">Membrane</keyword>
<feature type="transmembrane region" description="Helical" evidence="1">
    <location>
        <begin position="379"/>
        <end position="397"/>
    </location>
</feature>
<feature type="transmembrane region" description="Helical" evidence="1">
    <location>
        <begin position="236"/>
        <end position="259"/>
    </location>
</feature>
<dbReference type="Proteomes" id="UP000254794">
    <property type="component" value="Unassembled WGS sequence"/>
</dbReference>
<dbReference type="AlphaFoldDB" id="A0A378JQB8"/>
<sequence length="414" mass="47305">MSLTLAIVICLILLINVSFKIIVIHGLFFTANSVLCSLIAGLYLLVLKNCNLMQQRQVLNQSLLALYLFSIGVYLLLNLPSIGNIRNTLAYQIVFEEIPRKFFSSTIAFGISFYLPHLLVSSRYPQVFNSPHKCMLLSLLGGYTFFSIDFLLLFSEPYTKNFGLIYMDSLLITASILLLIGISFLTYILTLHNSKTFTKPDYFFNPYYHYLTGLAVIVLLICFACEYRLISLGDHRIIAANGILFPFTMLISSLVGELFGYRANLYLIFIMISAELVFDLLFLSTILLPSPDFFNLNPYYSFIMPKRIPMMTLAILIAFSSNAFLLEKFNKNNYVTSRFIRILTASMLANTLLCIINYTILFAGIYPYEELFNLSLSGWVYKFVVTLFSLPFVLYLYNKLQKKTEITNLKLATC</sequence>
<feature type="transmembrane region" description="Helical" evidence="1">
    <location>
        <begin position="166"/>
        <end position="189"/>
    </location>
</feature>
<feature type="transmembrane region" description="Helical" evidence="1">
    <location>
        <begin position="134"/>
        <end position="154"/>
    </location>
</feature>
<name>A0A378JQB8_9GAMM</name>
<proteinExistence type="predicted"/>
<feature type="transmembrane region" description="Helical" evidence="1">
    <location>
        <begin position="266"/>
        <end position="288"/>
    </location>
</feature>
<evidence type="ECO:0000313" key="2">
    <source>
        <dbReference type="EMBL" id="STX52901.1"/>
    </source>
</evidence>
<organism evidence="2 3">
    <name type="scientific">Legionella busanensis</name>
    <dbReference type="NCBI Taxonomy" id="190655"/>
    <lineage>
        <taxon>Bacteria</taxon>
        <taxon>Pseudomonadati</taxon>
        <taxon>Pseudomonadota</taxon>
        <taxon>Gammaproteobacteria</taxon>
        <taxon>Legionellales</taxon>
        <taxon>Legionellaceae</taxon>
        <taxon>Legionella</taxon>
    </lineage>
</organism>
<feature type="transmembrane region" description="Helical" evidence="1">
    <location>
        <begin position="308"/>
        <end position="326"/>
    </location>
</feature>
<keyword evidence="1" id="KW-1133">Transmembrane helix</keyword>
<reference evidence="2 3" key="1">
    <citation type="submission" date="2018-06" db="EMBL/GenBank/DDBJ databases">
        <authorList>
            <consortium name="Pathogen Informatics"/>
            <person name="Doyle S."/>
        </authorList>
    </citation>
    <scope>NUCLEOTIDE SEQUENCE [LARGE SCALE GENOMIC DNA]</scope>
    <source>
        <strain evidence="2 3">NCTC13316</strain>
    </source>
</reference>
<dbReference type="Pfam" id="PF02592">
    <property type="entry name" value="Vut_1"/>
    <property type="match status" value="1"/>
</dbReference>